<dbReference type="InterPro" id="IPR002881">
    <property type="entry name" value="DUF58"/>
</dbReference>
<protein>
    <recommendedName>
        <fullName evidence="2">DUF58 domain-containing protein</fullName>
    </recommendedName>
</protein>
<keyword evidence="1" id="KW-0472">Membrane</keyword>
<dbReference type="AlphaFoldDB" id="A0A1A2VWN5"/>
<sequence length="440" mass="47705">MVLTGRTGLVALMCVLPIALSPWPARTFGILLVALLGAVIVDIALAASTRKLRYTRSPDRSARLAQQVDVGLLIHNDGRRRFRGQVRDAWPPSAGAHPRIHPVDIPAGQHQHVQSQLRPVRRGEQRAAVVTARSIGPLGLAGRQGSQSVPGLLRVLPPFLSRKHLPPRLAKLREIDGLLPTLIRGQGTEFDSLREYVVGDDVRSIDWRATARRADVVVRTWRPERDRRVVIVLDTGRTAAGRVGVDPTAADPAGWPRLDWSMDAALLLAALASRAGDHVDFLAHDRITRAGVFGASRTELLAHLVEAMAPLQPALLEPDWTAMVSAIARRARRRSLVVLLTDLNATALDEGLLPVLPQLSAKHHLMVAAVADPRVDQMAAGRSAPAAVYDAAAAERSRNDRRAIATRLRRSGVEVVDAPPAELAPALADRYLAMKATGRL</sequence>
<feature type="transmembrane region" description="Helical" evidence="1">
    <location>
        <begin position="7"/>
        <end position="23"/>
    </location>
</feature>
<accession>A0A1A2VWN5</accession>
<keyword evidence="1" id="KW-0812">Transmembrane</keyword>
<organism evidence="3 4">
    <name type="scientific">Mycobacterium scrofulaceum</name>
    <dbReference type="NCBI Taxonomy" id="1783"/>
    <lineage>
        <taxon>Bacteria</taxon>
        <taxon>Bacillati</taxon>
        <taxon>Actinomycetota</taxon>
        <taxon>Actinomycetes</taxon>
        <taxon>Mycobacteriales</taxon>
        <taxon>Mycobacteriaceae</taxon>
        <taxon>Mycobacterium</taxon>
    </lineage>
</organism>
<dbReference type="PANTHER" id="PTHR33608:SF3">
    <property type="entry name" value="SLR2013 PROTEIN"/>
    <property type="match status" value="1"/>
</dbReference>
<dbReference type="Pfam" id="PF01882">
    <property type="entry name" value="DUF58"/>
    <property type="match status" value="1"/>
</dbReference>
<name>A0A1A2VWN5_MYCSC</name>
<dbReference type="RefSeq" id="WP_067304299.1">
    <property type="nucleotide sequence ID" value="NZ_LZJY01000163.1"/>
</dbReference>
<evidence type="ECO:0000313" key="4">
    <source>
        <dbReference type="Proteomes" id="UP000092207"/>
    </source>
</evidence>
<dbReference type="Proteomes" id="UP000092207">
    <property type="component" value="Unassembled WGS sequence"/>
</dbReference>
<dbReference type="PANTHER" id="PTHR33608">
    <property type="entry name" value="BLL2464 PROTEIN"/>
    <property type="match status" value="1"/>
</dbReference>
<reference evidence="3 4" key="1">
    <citation type="submission" date="2016-06" db="EMBL/GenBank/DDBJ databases">
        <authorList>
            <person name="Kjaerup R.B."/>
            <person name="Dalgaard T.S."/>
            <person name="Juul-Madsen H.R."/>
        </authorList>
    </citation>
    <scope>NUCLEOTIDE SEQUENCE [LARGE SCALE GENOMIC DNA]</scope>
    <source>
        <strain evidence="3 4">E2838</strain>
    </source>
</reference>
<dbReference type="EMBL" id="LZJY01000163">
    <property type="protein sequence ID" value="OBI04993.1"/>
    <property type="molecule type" value="Genomic_DNA"/>
</dbReference>
<evidence type="ECO:0000259" key="2">
    <source>
        <dbReference type="Pfam" id="PF01882"/>
    </source>
</evidence>
<feature type="domain" description="DUF58" evidence="2">
    <location>
        <begin position="193"/>
        <end position="404"/>
    </location>
</feature>
<comment type="caution">
    <text evidence="3">The sequence shown here is derived from an EMBL/GenBank/DDBJ whole genome shotgun (WGS) entry which is preliminary data.</text>
</comment>
<gene>
    <name evidence="3" type="ORF">A5679_14430</name>
</gene>
<keyword evidence="1" id="KW-1133">Transmembrane helix</keyword>
<proteinExistence type="predicted"/>
<evidence type="ECO:0000256" key="1">
    <source>
        <dbReference type="SAM" id="Phobius"/>
    </source>
</evidence>
<feature type="transmembrane region" description="Helical" evidence="1">
    <location>
        <begin position="29"/>
        <end position="47"/>
    </location>
</feature>
<evidence type="ECO:0000313" key="3">
    <source>
        <dbReference type="EMBL" id="OBI04993.1"/>
    </source>
</evidence>